<evidence type="ECO:0008006" key="3">
    <source>
        <dbReference type="Google" id="ProtNLM"/>
    </source>
</evidence>
<dbReference type="InterPro" id="IPR011990">
    <property type="entry name" value="TPR-like_helical_dom_sf"/>
</dbReference>
<dbReference type="EMBL" id="CM001403">
    <property type="protein sequence ID" value="EHQ24418.1"/>
    <property type="molecule type" value="Genomic_DNA"/>
</dbReference>
<name>H1YFL6_9SPHI</name>
<sequence>MIRSNYTILNFMDTYYTIEEKYLQAVEEMNYGEAPKSLKLLNEILDNDPLYVRAHYQMGKLYYYDLQDYKAAGYHFKLCAELDPSFPDVYFHYIKLLVFLNMELLVNKVSVTALTVPGVYASSIYNQMALCAENNSRWVQALGYYNSALLKVTDKQRQDEIEESISRVKFKMERNKGYTYSLTE</sequence>
<dbReference type="HOGENOM" id="CLU_1466659_0_0_10"/>
<protein>
    <recommendedName>
        <fullName evidence="3">Tetratricopeptide repeat protein</fullName>
    </recommendedName>
</protein>
<dbReference type="Proteomes" id="UP000002774">
    <property type="component" value="Chromosome"/>
</dbReference>
<reference evidence="1" key="1">
    <citation type="submission" date="2011-09" db="EMBL/GenBank/DDBJ databases">
        <title>The permanent draft genome of Mucilaginibacter paludis DSM 18603.</title>
        <authorList>
            <consortium name="US DOE Joint Genome Institute (JGI-PGF)"/>
            <person name="Lucas S."/>
            <person name="Han J."/>
            <person name="Lapidus A."/>
            <person name="Bruce D."/>
            <person name="Goodwin L."/>
            <person name="Pitluck S."/>
            <person name="Peters L."/>
            <person name="Kyrpides N."/>
            <person name="Mavromatis K."/>
            <person name="Ivanova N."/>
            <person name="Mikhailova N."/>
            <person name="Held B."/>
            <person name="Detter J.C."/>
            <person name="Tapia R."/>
            <person name="Han C."/>
            <person name="Land M."/>
            <person name="Hauser L."/>
            <person name="Markowitz V."/>
            <person name="Cheng J.-F."/>
            <person name="Hugenholtz P."/>
            <person name="Woyke T."/>
            <person name="Wu D."/>
            <person name="Tindall B."/>
            <person name="Brambilla E."/>
            <person name="Klenk H.-P."/>
            <person name="Eisen J.A."/>
        </authorList>
    </citation>
    <scope>NUCLEOTIDE SEQUENCE [LARGE SCALE GENOMIC DNA]</scope>
    <source>
        <strain evidence="1">DSM 18603</strain>
    </source>
</reference>
<dbReference type="AlphaFoldDB" id="H1YFL6"/>
<organism evidence="1 2">
    <name type="scientific">Mucilaginibacter paludis DSM 18603</name>
    <dbReference type="NCBI Taxonomy" id="714943"/>
    <lineage>
        <taxon>Bacteria</taxon>
        <taxon>Pseudomonadati</taxon>
        <taxon>Bacteroidota</taxon>
        <taxon>Sphingobacteriia</taxon>
        <taxon>Sphingobacteriales</taxon>
        <taxon>Sphingobacteriaceae</taxon>
        <taxon>Mucilaginibacter</taxon>
    </lineage>
</organism>
<keyword evidence="2" id="KW-1185">Reference proteome</keyword>
<evidence type="ECO:0000313" key="1">
    <source>
        <dbReference type="EMBL" id="EHQ24418.1"/>
    </source>
</evidence>
<dbReference type="Gene3D" id="1.25.40.10">
    <property type="entry name" value="Tetratricopeptide repeat domain"/>
    <property type="match status" value="1"/>
</dbReference>
<dbReference type="SUPFAM" id="SSF48452">
    <property type="entry name" value="TPR-like"/>
    <property type="match status" value="1"/>
</dbReference>
<dbReference type="eggNOG" id="COG4783">
    <property type="taxonomic scope" value="Bacteria"/>
</dbReference>
<dbReference type="STRING" id="714943.Mucpa_0219"/>
<proteinExistence type="predicted"/>
<accession>H1YFL6</accession>
<gene>
    <name evidence="1" type="ORF">Mucpa_0219</name>
</gene>
<evidence type="ECO:0000313" key="2">
    <source>
        <dbReference type="Proteomes" id="UP000002774"/>
    </source>
</evidence>